<accession>A0A2B3U0I4</accession>
<dbReference type="AlphaFoldDB" id="A0A2B3U0I4"/>
<dbReference type="EMBL" id="NVDG01000033">
    <property type="protein sequence ID" value="PFU40067.1"/>
    <property type="molecule type" value="Genomic_DNA"/>
</dbReference>
<comment type="caution">
    <text evidence="2">The sequence shown here is derived from an EMBL/GenBank/DDBJ whole genome shotgun (WGS) entry which is preliminary data.</text>
</comment>
<dbReference type="Proteomes" id="UP000224076">
    <property type="component" value="Unassembled WGS sequence"/>
</dbReference>
<dbReference type="InterPro" id="IPR001387">
    <property type="entry name" value="Cro/C1-type_HTH"/>
</dbReference>
<evidence type="ECO:0000313" key="3">
    <source>
        <dbReference type="Proteomes" id="UP000224076"/>
    </source>
</evidence>
<organism evidence="2 3">
    <name type="scientific">Bacillus cereus</name>
    <dbReference type="NCBI Taxonomy" id="1396"/>
    <lineage>
        <taxon>Bacteria</taxon>
        <taxon>Bacillati</taxon>
        <taxon>Bacillota</taxon>
        <taxon>Bacilli</taxon>
        <taxon>Bacillales</taxon>
        <taxon>Bacillaceae</taxon>
        <taxon>Bacillus</taxon>
        <taxon>Bacillus cereus group</taxon>
    </lineage>
</organism>
<name>A0A2B3U0I4_BACCE</name>
<feature type="domain" description="HTH cro/C1-type" evidence="1">
    <location>
        <begin position="11"/>
        <end position="66"/>
    </location>
</feature>
<protein>
    <recommendedName>
        <fullName evidence="1">HTH cro/C1-type domain-containing protein</fullName>
    </recommendedName>
</protein>
<dbReference type="InterPro" id="IPR010982">
    <property type="entry name" value="Lambda_DNA-bd_dom_sf"/>
</dbReference>
<proteinExistence type="predicted"/>
<dbReference type="Pfam" id="PF01381">
    <property type="entry name" value="HTH_3"/>
    <property type="match status" value="1"/>
</dbReference>
<evidence type="ECO:0000259" key="1">
    <source>
        <dbReference type="PROSITE" id="PS50943"/>
    </source>
</evidence>
<gene>
    <name evidence="2" type="ORF">COK86_19930</name>
</gene>
<evidence type="ECO:0000313" key="2">
    <source>
        <dbReference type="EMBL" id="PFU40067.1"/>
    </source>
</evidence>
<dbReference type="Gene3D" id="1.10.260.40">
    <property type="entry name" value="lambda repressor-like DNA-binding domains"/>
    <property type="match status" value="1"/>
</dbReference>
<sequence length="90" mass="10327">MSMYQITSDKLRLIRALAGVSQREFADFIGADKKSVSAWEVGRSIASQYSVKKIVQFVGEDNYKQLDSLFYAMETQELTQRLQRKVANRS</sequence>
<dbReference type="GO" id="GO:0003677">
    <property type="term" value="F:DNA binding"/>
    <property type="evidence" value="ECO:0007669"/>
    <property type="project" value="InterPro"/>
</dbReference>
<dbReference type="SMART" id="SM00530">
    <property type="entry name" value="HTH_XRE"/>
    <property type="match status" value="1"/>
</dbReference>
<dbReference type="CDD" id="cd00093">
    <property type="entry name" value="HTH_XRE"/>
    <property type="match status" value="1"/>
</dbReference>
<dbReference type="PROSITE" id="PS50943">
    <property type="entry name" value="HTH_CROC1"/>
    <property type="match status" value="1"/>
</dbReference>
<dbReference type="SUPFAM" id="SSF47413">
    <property type="entry name" value="lambda repressor-like DNA-binding domains"/>
    <property type="match status" value="1"/>
</dbReference>
<reference evidence="2 3" key="1">
    <citation type="submission" date="2017-09" db="EMBL/GenBank/DDBJ databases">
        <title>Large-scale bioinformatics analysis of Bacillus genomes uncovers conserved roles of natural products in bacterial physiology.</title>
        <authorList>
            <consortium name="Agbiome Team Llc"/>
            <person name="Bleich R.M."/>
            <person name="Grubbs K.J."/>
            <person name="Santa Maria K.C."/>
            <person name="Allen S.E."/>
            <person name="Farag S."/>
            <person name="Shank E.A."/>
            <person name="Bowers A."/>
        </authorList>
    </citation>
    <scope>NUCLEOTIDE SEQUENCE [LARGE SCALE GENOMIC DNA]</scope>
    <source>
        <strain evidence="2 3">AFS061806</strain>
    </source>
</reference>